<accession>A0ABY7WMM4</accession>
<gene>
    <name evidence="2" type="ORF">PQ465_07745</name>
</gene>
<dbReference type="Proteomes" id="UP001221558">
    <property type="component" value="Chromosome"/>
</dbReference>
<evidence type="ECO:0000313" key="2">
    <source>
        <dbReference type="EMBL" id="WDF70260.1"/>
    </source>
</evidence>
<name>A0ABY7WMM4_9SPHI</name>
<keyword evidence="1" id="KW-0472">Membrane</keyword>
<feature type="transmembrane region" description="Helical" evidence="1">
    <location>
        <begin position="24"/>
        <end position="42"/>
    </location>
</feature>
<protein>
    <submittedName>
        <fullName evidence="2">Uncharacterized protein</fullName>
    </submittedName>
</protein>
<keyword evidence="3" id="KW-1185">Reference proteome</keyword>
<organism evidence="2 3">
    <name type="scientific">Sphingobacterium oryzagri</name>
    <dbReference type="NCBI Taxonomy" id="3025669"/>
    <lineage>
        <taxon>Bacteria</taxon>
        <taxon>Pseudomonadati</taxon>
        <taxon>Bacteroidota</taxon>
        <taxon>Sphingobacteriia</taxon>
        <taxon>Sphingobacteriales</taxon>
        <taxon>Sphingobacteriaceae</taxon>
        <taxon>Sphingobacterium</taxon>
    </lineage>
</organism>
<proteinExistence type="predicted"/>
<dbReference type="RefSeq" id="WP_274268969.1">
    <property type="nucleotide sequence ID" value="NZ_CP117880.1"/>
</dbReference>
<reference evidence="2 3" key="1">
    <citation type="submission" date="2023-02" db="EMBL/GenBank/DDBJ databases">
        <title>Genome sequence of Sphingobacterium sp. KACC 22765.</title>
        <authorList>
            <person name="Kim S."/>
            <person name="Heo J."/>
            <person name="Kwon S.-W."/>
        </authorList>
    </citation>
    <scope>NUCLEOTIDE SEQUENCE [LARGE SCALE GENOMIC DNA]</scope>
    <source>
        <strain evidence="2 3">KACC 22765</strain>
    </source>
</reference>
<dbReference type="EMBL" id="CP117880">
    <property type="protein sequence ID" value="WDF70260.1"/>
    <property type="molecule type" value="Genomic_DNA"/>
</dbReference>
<sequence>MKLTNKEIALHIFKNEYQDLRAPYLAYAEILVGSFVYSIIATQQKGAQKKPNYFVYDRNNEFYPMLIRRIKRAMHADPITYSKGYQLLSLRLEQGIFYISFFYQPAVKESIVIIKVLSKPPSNS</sequence>
<evidence type="ECO:0000313" key="3">
    <source>
        <dbReference type="Proteomes" id="UP001221558"/>
    </source>
</evidence>
<evidence type="ECO:0000256" key="1">
    <source>
        <dbReference type="SAM" id="Phobius"/>
    </source>
</evidence>
<keyword evidence="1" id="KW-0812">Transmembrane</keyword>
<keyword evidence="1" id="KW-1133">Transmembrane helix</keyword>